<comment type="similarity">
    <text evidence="1">Belongs to the sulfatase family.</text>
</comment>
<dbReference type="Gene3D" id="3.30.1120.10">
    <property type="match status" value="1"/>
</dbReference>
<organism evidence="6 7">
    <name type="scientific">Draconibacterium sediminis</name>
    <dbReference type="NCBI Taxonomy" id="1544798"/>
    <lineage>
        <taxon>Bacteria</taxon>
        <taxon>Pseudomonadati</taxon>
        <taxon>Bacteroidota</taxon>
        <taxon>Bacteroidia</taxon>
        <taxon>Marinilabiliales</taxon>
        <taxon>Prolixibacteraceae</taxon>
        <taxon>Draconibacterium</taxon>
    </lineage>
</organism>
<feature type="domain" description="Sulfatase N-terminal" evidence="5">
    <location>
        <begin position="13"/>
        <end position="354"/>
    </location>
</feature>
<dbReference type="PANTHER" id="PTHR42693:SF53">
    <property type="entry name" value="ENDO-4-O-SULFATASE"/>
    <property type="match status" value="1"/>
</dbReference>
<sequence length="454" mass="50873">MSCKKTDDGLVKPNVIIIFTDDQGYQDLGCFGSPNIRTPNLDQMANEGTRFTNFYVTASVCCPSRASILTGRYSARNGIGGVLLPGAKGMRSSEITIAELLKQAGYKTACFGKWHLGDQEQSLPMAQGFDEYYGLPYSNDMHLGPAQEFSPDAVFTNGYTLEKAKKDIAFNASHTRKEIEEEGLRNLVPLLEGSKIVEYPADQGTLTRRYFQRTINFIDKAGKDPFFVYLTPNMPHIPLFASNDFEGTSERGLYGDVVDEIDWNVGKLMSFLKENDLDKNTMVFFTSDNGPWLGYGDMAGSADPLRGGKFTNYEGGVRVPCVMRWPGIWEEGKTSDAIISTLDFLPTIAHYAGVEIPQNLIDGKDISRHLENTDMDLSQEIVYYTKGTEIVGVRKGEWKYLPHSGARNITEDSEPELFNLKNDIEETRNVYDEYPEIVDTLSELILNYNQSVRN</sequence>
<dbReference type="STRING" id="1544798.LH29_07930"/>
<dbReference type="SUPFAM" id="SSF53649">
    <property type="entry name" value="Alkaline phosphatase-like"/>
    <property type="match status" value="1"/>
</dbReference>
<comment type="caution">
    <text evidence="6">The sequence shown here is derived from an EMBL/GenBank/DDBJ whole genome shotgun (WGS) entry which is preliminary data.</text>
</comment>
<protein>
    <submittedName>
        <fullName evidence="6">Cerebroside-sulfatase</fullName>
    </submittedName>
</protein>
<name>A0A0D8JHI4_9BACT</name>
<dbReference type="EMBL" id="JRHC01000001">
    <property type="protein sequence ID" value="KJF45298.1"/>
    <property type="molecule type" value="Genomic_DNA"/>
</dbReference>
<proteinExistence type="inferred from homology"/>
<accession>A0A0D8JHI4</accession>
<dbReference type="GO" id="GO:0046872">
    <property type="term" value="F:metal ion binding"/>
    <property type="evidence" value="ECO:0007669"/>
    <property type="project" value="UniProtKB-KW"/>
</dbReference>
<evidence type="ECO:0000256" key="4">
    <source>
        <dbReference type="ARBA" id="ARBA00022837"/>
    </source>
</evidence>
<dbReference type="PROSITE" id="PS00523">
    <property type="entry name" value="SULFATASE_1"/>
    <property type="match status" value="1"/>
</dbReference>
<dbReference type="GO" id="GO:0004065">
    <property type="term" value="F:arylsulfatase activity"/>
    <property type="evidence" value="ECO:0007669"/>
    <property type="project" value="TreeGrafter"/>
</dbReference>
<keyword evidence="3" id="KW-0378">Hydrolase</keyword>
<keyword evidence="2" id="KW-0479">Metal-binding</keyword>
<dbReference type="PATRIC" id="fig|1544798.3.peg.1589"/>
<evidence type="ECO:0000313" key="7">
    <source>
        <dbReference type="Proteomes" id="UP000032544"/>
    </source>
</evidence>
<dbReference type="InterPro" id="IPR050738">
    <property type="entry name" value="Sulfatase"/>
</dbReference>
<dbReference type="CDD" id="cd16026">
    <property type="entry name" value="GALNS_like"/>
    <property type="match status" value="1"/>
</dbReference>
<dbReference type="OrthoDB" id="9765065at2"/>
<reference evidence="6 7" key="1">
    <citation type="submission" date="2014-09" db="EMBL/GenBank/DDBJ databases">
        <title>Draft Genome Sequence of Draconibacterium sp. JN14CK-3.</title>
        <authorList>
            <person name="Dong C."/>
            <person name="Lai Q."/>
            <person name="Shao Z."/>
        </authorList>
    </citation>
    <scope>NUCLEOTIDE SEQUENCE [LARGE SCALE GENOMIC DNA]</scope>
    <source>
        <strain evidence="6 7">JN14CK-3</strain>
    </source>
</reference>
<dbReference type="Gene3D" id="3.40.720.10">
    <property type="entry name" value="Alkaline Phosphatase, subunit A"/>
    <property type="match status" value="1"/>
</dbReference>
<evidence type="ECO:0000256" key="1">
    <source>
        <dbReference type="ARBA" id="ARBA00008779"/>
    </source>
</evidence>
<evidence type="ECO:0000256" key="3">
    <source>
        <dbReference type="ARBA" id="ARBA00022801"/>
    </source>
</evidence>
<evidence type="ECO:0000259" key="5">
    <source>
        <dbReference type="Pfam" id="PF00884"/>
    </source>
</evidence>
<evidence type="ECO:0000313" key="6">
    <source>
        <dbReference type="EMBL" id="KJF45298.1"/>
    </source>
</evidence>
<dbReference type="Pfam" id="PF00884">
    <property type="entry name" value="Sulfatase"/>
    <property type="match status" value="1"/>
</dbReference>
<dbReference type="AlphaFoldDB" id="A0A0D8JHI4"/>
<gene>
    <name evidence="6" type="ORF">LH29_07930</name>
</gene>
<keyword evidence="7" id="KW-1185">Reference proteome</keyword>
<dbReference type="PANTHER" id="PTHR42693">
    <property type="entry name" value="ARYLSULFATASE FAMILY MEMBER"/>
    <property type="match status" value="1"/>
</dbReference>
<keyword evidence="4" id="KW-0106">Calcium</keyword>
<dbReference type="InterPro" id="IPR017850">
    <property type="entry name" value="Alkaline_phosphatase_core_sf"/>
</dbReference>
<dbReference type="InterPro" id="IPR024607">
    <property type="entry name" value="Sulfatase_CS"/>
</dbReference>
<dbReference type="InterPro" id="IPR000917">
    <property type="entry name" value="Sulfatase_N"/>
</dbReference>
<evidence type="ECO:0000256" key="2">
    <source>
        <dbReference type="ARBA" id="ARBA00022723"/>
    </source>
</evidence>
<dbReference type="Proteomes" id="UP000032544">
    <property type="component" value="Unassembled WGS sequence"/>
</dbReference>